<protein>
    <submittedName>
        <fullName evidence="4">Uncharacterized protein</fullName>
    </submittedName>
</protein>
<dbReference type="PANTHER" id="PTHR11528">
    <property type="entry name" value="HEAT SHOCK PROTEIN 90 FAMILY MEMBER"/>
    <property type="match status" value="1"/>
</dbReference>
<dbReference type="EMBL" id="JADGMS010000002">
    <property type="protein sequence ID" value="KAF9686706.1"/>
    <property type="molecule type" value="Genomic_DNA"/>
</dbReference>
<dbReference type="Gene3D" id="1.20.120.790">
    <property type="entry name" value="Heat shock protein 90, C-terminal domain"/>
    <property type="match status" value="1"/>
</dbReference>
<evidence type="ECO:0000256" key="2">
    <source>
        <dbReference type="ARBA" id="ARBA00023186"/>
    </source>
</evidence>
<dbReference type="GO" id="GO:0140662">
    <property type="term" value="F:ATP-dependent protein folding chaperone"/>
    <property type="evidence" value="ECO:0007669"/>
    <property type="project" value="InterPro"/>
</dbReference>
<dbReference type="InterPro" id="IPR037196">
    <property type="entry name" value="HSP90_C"/>
</dbReference>
<keyword evidence="2" id="KW-0143">Chaperone</keyword>
<evidence type="ECO:0000313" key="4">
    <source>
        <dbReference type="EMBL" id="KAF9686706.1"/>
    </source>
</evidence>
<dbReference type="InterPro" id="IPR001404">
    <property type="entry name" value="Hsp90_fam"/>
</dbReference>
<dbReference type="Proteomes" id="UP000657918">
    <property type="component" value="Unassembled WGS sequence"/>
</dbReference>
<gene>
    <name evidence="4" type="ORF">SADUNF_Sadunf02G0017100</name>
</gene>
<dbReference type="GO" id="GO:0016887">
    <property type="term" value="F:ATP hydrolysis activity"/>
    <property type="evidence" value="ECO:0007669"/>
    <property type="project" value="InterPro"/>
</dbReference>
<organism evidence="4 5">
    <name type="scientific">Salix dunnii</name>
    <dbReference type="NCBI Taxonomy" id="1413687"/>
    <lineage>
        <taxon>Eukaryota</taxon>
        <taxon>Viridiplantae</taxon>
        <taxon>Streptophyta</taxon>
        <taxon>Embryophyta</taxon>
        <taxon>Tracheophyta</taxon>
        <taxon>Spermatophyta</taxon>
        <taxon>Magnoliopsida</taxon>
        <taxon>eudicotyledons</taxon>
        <taxon>Gunneridae</taxon>
        <taxon>Pentapetalae</taxon>
        <taxon>rosids</taxon>
        <taxon>fabids</taxon>
        <taxon>Malpighiales</taxon>
        <taxon>Salicaceae</taxon>
        <taxon>Saliceae</taxon>
        <taxon>Salix</taxon>
    </lineage>
</organism>
<proteinExistence type="inferred from homology"/>
<dbReference type="AlphaFoldDB" id="A0A835N5J0"/>
<sequence>MVNLHHLISTSQVIYFTDQVVDYLMQYVMDYQDKKFHNVFEEGLKLGKVSKAKELEESFKELTKWWKSALARENVDDVRISNVLDDTACVADDCVKQTAQLMYQMALMENGLMLNNPNEFASCTCSSVKSRLRITEPAKDDDEDTEPSAVQDELEIT</sequence>
<name>A0A835N5J0_9ROSI</name>
<feature type="region of interest" description="Disordered" evidence="3">
    <location>
        <begin position="135"/>
        <end position="157"/>
    </location>
</feature>
<comment type="caution">
    <text evidence="4">The sequence shown here is derived from an EMBL/GenBank/DDBJ whole genome shotgun (WGS) entry which is preliminary data.</text>
</comment>
<dbReference type="SUPFAM" id="SSF110942">
    <property type="entry name" value="HSP90 C-terminal domain"/>
    <property type="match status" value="1"/>
</dbReference>
<evidence type="ECO:0000256" key="1">
    <source>
        <dbReference type="ARBA" id="ARBA00008239"/>
    </source>
</evidence>
<accession>A0A835N5J0</accession>
<evidence type="ECO:0000313" key="5">
    <source>
        <dbReference type="Proteomes" id="UP000657918"/>
    </source>
</evidence>
<evidence type="ECO:0000256" key="3">
    <source>
        <dbReference type="SAM" id="MobiDB-lite"/>
    </source>
</evidence>
<dbReference type="OrthoDB" id="1744115at2759"/>
<feature type="compositionally biased region" description="Acidic residues" evidence="3">
    <location>
        <begin position="139"/>
        <end position="157"/>
    </location>
</feature>
<keyword evidence="5" id="KW-1185">Reference proteome</keyword>
<dbReference type="GO" id="GO:0005524">
    <property type="term" value="F:ATP binding"/>
    <property type="evidence" value="ECO:0007669"/>
    <property type="project" value="InterPro"/>
</dbReference>
<dbReference type="Pfam" id="PF00183">
    <property type="entry name" value="HSP90"/>
    <property type="match status" value="2"/>
</dbReference>
<comment type="similarity">
    <text evidence="1">Belongs to the heat shock protein 90 family.</text>
</comment>
<dbReference type="GO" id="GO:0051082">
    <property type="term" value="F:unfolded protein binding"/>
    <property type="evidence" value="ECO:0007669"/>
    <property type="project" value="InterPro"/>
</dbReference>
<reference evidence="4 5" key="1">
    <citation type="submission" date="2020-10" db="EMBL/GenBank/DDBJ databases">
        <title>Plant Genome Project.</title>
        <authorList>
            <person name="Zhang R.-G."/>
        </authorList>
    </citation>
    <scope>NUCLEOTIDE SEQUENCE [LARGE SCALE GENOMIC DNA]</scope>
    <source>
        <strain evidence="4">FAFU-HL-1</strain>
        <tissue evidence="4">Leaf</tissue>
    </source>
</reference>